<gene>
    <name evidence="1" type="ORF">E0L32_000298</name>
</gene>
<dbReference type="OrthoDB" id="5101370at2759"/>
<name>A0A507BBF2_9PEZI</name>
<sequence length="235" mass="23861">MVSPILVVTPLERHFTCLVNDPACLPVTRQSLPGNGPPYTTVYPIVVETFGPNGVEDHTYLVTQVCPTWPCMPATGLPPGFSASVATCTACGPSPVTATLTVPCEGTPAVSITTYERVYDYFCETGLGPSTYVVTQTCPNQGPCSVPASTIVPPNFTAVQSVCNAGCGPTPITATLTVPITPVAVATGTGICPGCAAPTATSPVMAGAPKSQQNSNLVGLVAGLLSLPLLVAGLL</sequence>
<dbReference type="InParanoid" id="A0A507BBF2"/>
<dbReference type="EMBL" id="SKBQ01000001">
    <property type="protein sequence ID" value="TPX15964.1"/>
    <property type="molecule type" value="Genomic_DNA"/>
</dbReference>
<dbReference type="GeneID" id="41967745"/>
<protein>
    <submittedName>
        <fullName evidence="1">Uncharacterized protein</fullName>
    </submittedName>
</protein>
<organism evidence="1 2">
    <name type="scientific">Thyridium curvatum</name>
    <dbReference type="NCBI Taxonomy" id="1093900"/>
    <lineage>
        <taxon>Eukaryota</taxon>
        <taxon>Fungi</taxon>
        <taxon>Dikarya</taxon>
        <taxon>Ascomycota</taxon>
        <taxon>Pezizomycotina</taxon>
        <taxon>Sordariomycetes</taxon>
        <taxon>Sordariomycetidae</taxon>
        <taxon>Thyridiales</taxon>
        <taxon>Thyridiaceae</taxon>
        <taxon>Thyridium</taxon>
    </lineage>
</organism>
<dbReference type="AlphaFoldDB" id="A0A507BBF2"/>
<keyword evidence="2" id="KW-1185">Reference proteome</keyword>
<accession>A0A507BBF2</accession>
<dbReference type="RefSeq" id="XP_030997675.1">
    <property type="nucleotide sequence ID" value="XM_031137228.1"/>
</dbReference>
<evidence type="ECO:0000313" key="2">
    <source>
        <dbReference type="Proteomes" id="UP000319257"/>
    </source>
</evidence>
<proteinExistence type="predicted"/>
<reference evidence="1 2" key="1">
    <citation type="submission" date="2019-06" db="EMBL/GenBank/DDBJ databases">
        <title>Draft genome sequence of the filamentous fungus Phialemoniopsis curvata isolated from diesel fuel.</title>
        <authorList>
            <person name="Varaljay V.A."/>
            <person name="Lyon W.J."/>
            <person name="Crouch A.L."/>
            <person name="Drake C.E."/>
            <person name="Hollomon J.M."/>
            <person name="Nadeau L.J."/>
            <person name="Nunn H.S."/>
            <person name="Stevenson B.S."/>
            <person name="Bojanowski C.L."/>
            <person name="Crookes-Goodson W.J."/>
        </authorList>
    </citation>
    <scope>NUCLEOTIDE SEQUENCE [LARGE SCALE GENOMIC DNA]</scope>
    <source>
        <strain evidence="1 2">D216</strain>
    </source>
</reference>
<dbReference type="Proteomes" id="UP000319257">
    <property type="component" value="Unassembled WGS sequence"/>
</dbReference>
<comment type="caution">
    <text evidence="1">The sequence shown here is derived from an EMBL/GenBank/DDBJ whole genome shotgun (WGS) entry which is preliminary data.</text>
</comment>
<evidence type="ECO:0000313" key="1">
    <source>
        <dbReference type="EMBL" id="TPX15964.1"/>
    </source>
</evidence>